<keyword evidence="8" id="KW-1185">Reference proteome</keyword>
<keyword evidence="1" id="KW-0378">Hydrolase</keyword>
<evidence type="ECO:0000259" key="5">
    <source>
        <dbReference type="PROSITE" id="PS51192"/>
    </source>
</evidence>
<dbReference type="Proteomes" id="UP001056500">
    <property type="component" value="Chromosome"/>
</dbReference>
<dbReference type="CDD" id="cd18793">
    <property type="entry name" value="SF2_C_SNF"/>
    <property type="match status" value="1"/>
</dbReference>
<dbReference type="Pfam" id="PF00271">
    <property type="entry name" value="Helicase_C"/>
    <property type="match status" value="1"/>
</dbReference>
<dbReference type="InterPro" id="IPR001650">
    <property type="entry name" value="Helicase_C-like"/>
</dbReference>
<keyword evidence="2" id="KW-0863">Zinc-finger</keyword>
<dbReference type="SMART" id="SM00490">
    <property type="entry name" value="HELICc"/>
    <property type="match status" value="1"/>
</dbReference>
<dbReference type="RefSeq" id="WP_251874264.1">
    <property type="nucleotide sequence ID" value="NZ_CP098755.1"/>
</dbReference>
<dbReference type="GO" id="GO:0004386">
    <property type="term" value="F:helicase activity"/>
    <property type="evidence" value="ECO:0007669"/>
    <property type="project" value="UniProtKB-KW"/>
</dbReference>
<dbReference type="Pfam" id="PF00176">
    <property type="entry name" value="SNF2-rel_dom"/>
    <property type="match status" value="1"/>
</dbReference>
<keyword evidence="7" id="KW-0547">Nucleotide-binding</keyword>
<dbReference type="Gene3D" id="3.40.50.10810">
    <property type="entry name" value="Tandem AAA-ATPase domain"/>
    <property type="match status" value="1"/>
</dbReference>
<organism evidence="7 8">
    <name type="scientific">Brevibacillus ruminantium</name>
    <dbReference type="NCBI Taxonomy" id="2950604"/>
    <lineage>
        <taxon>Bacteria</taxon>
        <taxon>Bacillati</taxon>
        <taxon>Bacillota</taxon>
        <taxon>Bacilli</taxon>
        <taxon>Bacillales</taxon>
        <taxon>Paenibacillaceae</taxon>
        <taxon>Brevibacillus</taxon>
    </lineage>
</organism>
<evidence type="ECO:0000313" key="8">
    <source>
        <dbReference type="Proteomes" id="UP001056500"/>
    </source>
</evidence>
<dbReference type="SMART" id="SM00487">
    <property type="entry name" value="DEXDc"/>
    <property type="match status" value="1"/>
</dbReference>
<evidence type="ECO:0000256" key="1">
    <source>
        <dbReference type="ARBA" id="ARBA00022801"/>
    </source>
</evidence>
<evidence type="ECO:0000256" key="2">
    <source>
        <dbReference type="PROSITE-ProRule" id="PRU00325"/>
    </source>
</evidence>
<sequence>MSVSLTLEKIRALCGRISYEKGKAFYQAGKVMLTTVDPASASYHGTVKGSGDRFQVAVHFHYNGDVEASCTCPSLDSFAAYCQHTAAVLFTLYELQQDGRIHDSKDSLPSQTGKGSALFSDSSDQPSGMTRKDVQLTDQLLTLFQGGEQSPESRIRPLFDTREALAVQFVLKPFSYGYRKQMFGLEMKVGPKRLYIVQRVREFLERYQQRAAFVFSRYFTYDPGLHRFCPEDHAVLTQLLHIYQNEKLFRESLYAAPAKNIGGERMLLIPPDSWEVLLPLLMAAPSVQLLQDDHSHDGLQLSEEPLPLRFSFDEAAGDDYQLEVDGLEQLIVMEAYGLVLYDGKLLRLGAEACQRLAAIKSMLDASGKHSIQIASRQMEPFLVQVIPGLKKLGSVQIAKSVSERILHTPLQARLYLDRVRDRLLAGLEFQYGDIVINPLEGTGQSRGSDRILMRDGEQERKILELMEQGRFTRTESGYFLDDEEAEYEFLYHHVPLLERLVKVYATSAVKTRLYRGPVIPKINVDVDGRTDWLEFRFDVDGIPEKEIRSLLQSLEEKRRYHRLANGALLPLENQAFDEITEILNGIAIHKSDARDAVFRLPLMHALHVVDTERRSHTLTLGKSLRRLLENLRNPDHLDFPVPESLAPVLREYQVYGFQWMKTMAHYRFGGILADDMGLGKTLQSIAFLVSMLADIREQGRPALVVSPASLMYNWRNELKKFAPAIRAVIADGEKAERRKALQQAGEADVVITSYPLLRRDLDLYTEHRFQTLILDEAQAFKNYTTQTAQAVKSLEADYRFALTGTPVENNLEELWSIFDAVFPALFTDRKSFQELSREHVAKRIRPFLLRRVKSDVLKELPDKIEMLQASELLPEQKKLYLAYLSKLQQETLKHLDDDTFEQNRIKILAGLTRLRQLCCHPALFVEDYSGSSAKFEQLLEIVAECRRAGKRPLIFSQFTEMLGLIARELGYQGVPFFYLDGNTPAAERVELCSRFNDGERDLFLLSLKAGGTGLNLTGADTVILYDLWWNPAVEEQAMDRAHRIGQKNVVQVIRLVSQGTVEEKMFELQQKKKNLIEEVIRPGQEAFSSLTEQDIREILMIG</sequence>
<dbReference type="Pfam" id="PF08455">
    <property type="entry name" value="SNF2_assoc"/>
    <property type="match status" value="1"/>
</dbReference>
<dbReference type="InterPro" id="IPR013663">
    <property type="entry name" value="Helicase_SWF/SNF/SWI_bac"/>
</dbReference>
<dbReference type="PROSITE" id="PS51192">
    <property type="entry name" value="HELICASE_ATP_BIND_1"/>
    <property type="match status" value="1"/>
</dbReference>
<dbReference type="PANTHER" id="PTHR10799">
    <property type="entry name" value="SNF2/RAD54 HELICASE FAMILY"/>
    <property type="match status" value="1"/>
</dbReference>
<feature type="domain" description="Helicase ATP-binding" evidence="5">
    <location>
        <begin position="661"/>
        <end position="824"/>
    </location>
</feature>
<reference evidence="7" key="1">
    <citation type="submission" date="2022-06" db="EMBL/GenBank/DDBJ databases">
        <title>Genome sequencing of Brevibacillus sp. BB3-R1.</title>
        <authorList>
            <person name="Heo J."/>
            <person name="Lee D."/>
            <person name="Won M."/>
            <person name="Han B.-H."/>
            <person name="Hong S.-B."/>
            <person name="Kwon S.-W."/>
        </authorList>
    </citation>
    <scope>NUCLEOTIDE SEQUENCE</scope>
    <source>
        <strain evidence="7">BB3-R1</strain>
    </source>
</reference>
<keyword evidence="7" id="KW-0067">ATP-binding</keyword>
<dbReference type="Gene3D" id="3.40.50.300">
    <property type="entry name" value="P-loop containing nucleotide triphosphate hydrolases"/>
    <property type="match status" value="1"/>
</dbReference>
<protein>
    <submittedName>
        <fullName evidence="7">DEAD/DEAH box helicase</fullName>
    </submittedName>
</protein>
<keyword evidence="7" id="KW-0347">Helicase</keyword>
<dbReference type="InterPro" id="IPR007527">
    <property type="entry name" value="Znf_SWIM"/>
</dbReference>
<dbReference type="InterPro" id="IPR000330">
    <property type="entry name" value="SNF2_N"/>
</dbReference>
<accession>A0ABY4WJ50</accession>
<dbReference type="InterPro" id="IPR027417">
    <property type="entry name" value="P-loop_NTPase"/>
</dbReference>
<proteinExistence type="predicted"/>
<keyword evidence="2" id="KW-0862">Zinc</keyword>
<dbReference type="SUPFAM" id="SSF52540">
    <property type="entry name" value="P-loop containing nucleoside triphosphate hydrolases"/>
    <property type="match status" value="2"/>
</dbReference>
<gene>
    <name evidence="7" type="ORF">NDK47_07685</name>
</gene>
<dbReference type="EMBL" id="CP098755">
    <property type="protein sequence ID" value="USG67161.1"/>
    <property type="molecule type" value="Genomic_DNA"/>
</dbReference>
<feature type="domain" description="SWIM-type" evidence="4">
    <location>
        <begin position="54"/>
        <end position="93"/>
    </location>
</feature>
<name>A0ABY4WJ50_9BACL</name>
<feature type="region of interest" description="Disordered" evidence="3">
    <location>
        <begin position="103"/>
        <end position="130"/>
    </location>
</feature>
<dbReference type="InterPro" id="IPR038718">
    <property type="entry name" value="SNF2-like_sf"/>
</dbReference>
<evidence type="ECO:0000259" key="6">
    <source>
        <dbReference type="PROSITE" id="PS51194"/>
    </source>
</evidence>
<dbReference type="InterPro" id="IPR049730">
    <property type="entry name" value="SNF2/RAD54-like_C"/>
</dbReference>
<feature type="compositionally biased region" description="Polar residues" evidence="3">
    <location>
        <begin position="107"/>
        <end position="128"/>
    </location>
</feature>
<feature type="domain" description="Helicase C-terminal" evidence="6">
    <location>
        <begin position="934"/>
        <end position="1096"/>
    </location>
</feature>
<dbReference type="InterPro" id="IPR014001">
    <property type="entry name" value="Helicase_ATP-bd"/>
</dbReference>
<dbReference type="PROSITE" id="PS51194">
    <property type="entry name" value="HELICASE_CTER"/>
    <property type="match status" value="1"/>
</dbReference>
<dbReference type="Pfam" id="PF04434">
    <property type="entry name" value="SWIM"/>
    <property type="match status" value="1"/>
</dbReference>
<evidence type="ECO:0000313" key="7">
    <source>
        <dbReference type="EMBL" id="USG67161.1"/>
    </source>
</evidence>
<dbReference type="PROSITE" id="PS50966">
    <property type="entry name" value="ZF_SWIM"/>
    <property type="match status" value="1"/>
</dbReference>
<evidence type="ECO:0000256" key="3">
    <source>
        <dbReference type="SAM" id="MobiDB-lite"/>
    </source>
</evidence>
<evidence type="ECO:0000259" key="4">
    <source>
        <dbReference type="PROSITE" id="PS50966"/>
    </source>
</evidence>
<keyword evidence="2" id="KW-0479">Metal-binding</keyword>